<evidence type="ECO:0000313" key="2">
    <source>
        <dbReference type="Proteomes" id="UP000070427"/>
    </source>
</evidence>
<name>A0A140L0B6_9FIRM</name>
<dbReference type="Proteomes" id="UP000070427">
    <property type="component" value="Unassembled WGS sequence"/>
</dbReference>
<sequence>MREDIAAEIQTLLSIPSWDWDEGLEEALERLGREYFQKKGRRDALWERP</sequence>
<dbReference type="EMBL" id="LOED01000064">
    <property type="protein sequence ID" value="KXG73991.1"/>
    <property type="molecule type" value="Genomic_DNA"/>
</dbReference>
<protein>
    <submittedName>
        <fullName evidence="1">Uncharacterized protein</fullName>
    </submittedName>
</protein>
<accession>A0A140L0B6</accession>
<dbReference type="RefSeq" id="WP_157081757.1">
    <property type="nucleotide sequence ID" value="NZ_LOED01000064.1"/>
</dbReference>
<organism evidence="1 2">
    <name type="scientific">Fervidicola ferrireducens</name>
    <dbReference type="NCBI Taxonomy" id="520764"/>
    <lineage>
        <taxon>Bacteria</taxon>
        <taxon>Bacillati</taxon>
        <taxon>Bacillota</taxon>
        <taxon>Clostridia</taxon>
        <taxon>Thermosediminibacterales</taxon>
        <taxon>Thermosediminibacteraceae</taxon>
        <taxon>Fervidicola</taxon>
    </lineage>
</organism>
<gene>
    <name evidence="1" type="ORF">AN618_24350</name>
</gene>
<keyword evidence="2" id="KW-1185">Reference proteome</keyword>
<dbReference type="InParanoid" id="A0A140L0B6"/>
<evidence type="ECO:0000313" key="1">
    <source>
        <dbReference type="EMBL" id="KXG73991.1"/>
    </source>
</evidence>
<comment type="caution">
    <text evidence="1">The sequence shown here is derived from an EMBL/GenBank/DDBJ whole genome shotgun (WGS) entry which is preliminary data.</text>
</comment>
<reference evidence="1 2" key="1">
    <citation type="submission" date="2015-12" db="EMBL/GenBank/DDBJ databases">
        <title>Draft genome sequnece of Fervidicola ferrireducens strain Y170.</title>
        <authorList>
            <person name="Patel B.K."/>
        </authorList>
    </citation>
    <scope>NUCLEOTIDE SEQUENCE [LARGE SCALE GENOMIC DNA]</scope>
    <source>
        <strain evidence="1 2">Y170</strain>
    </source>
</reference>
<dbReference type="AlphaFoldDB" id="A0A140L0B6"/>
<proteinExistence type="predicted"/>